<feature type="compositionally biased region" description="Basic and acidic residues" evidence="1">
    <location>
        <begin position="10"/>
        <end position="24"/>
    </location>
</feature>
<dbReference type="OMA" id="HETACKL"/>
<dbReference type="InterPro" id="IPR000719">
    <property type="entry name" value="Prot_kinase_dom"/>
</dbReference>
<reference evidence="4" key="1">
    <citation type="submission" date="2025-08" db="UniProtKB">
        <authorList>
            <consortium name="RefSeq"/>
        </authorList>
    </citation>
    <scope>IDENTIFICATION</scope>
</reference>
<dbReference type="GO" id="GO:0005524">
    <property type="term" value="F:ATP binding"/>
    <property type="evidence" value="ECO:0007669"/>
    <property type="project" value="InterPro"/>
</dbReference>
<dbReference type="AlphaFoldDB" id="A0A8B7YQ01"/>
<feature type="region of interest" description="Disordered" evidence="1">
    <location>
        <begin position="305"/>
        <end position="325"/>
    </location>
</feature>
<dbReference type="GO" id="GO:0004674">
    <property type="term" value="F:protein serine/threonine kinase activity"/>
    <property type="evidence" value="ECO:0007669"/>
    <property type="project" value="TreeGrafter"/>
</dbReference>
<dbReference type="Gene3D" id="1.10.510.10">
    <property type="entry name" value="Transferase(Phosphotransferase) domain 1"/>
    <property type="match status" value="1"/>
</dbReference>
<protein>
    <submittedName>
        <fullName evidence="4">Serine/threonine-protein kinase SBK1-like</fullName>
    </submittedName>
</protein>
<dbReference type="RefSeq" id="XP_022095353.1">
    <property type="nucleotide sequence ID" value="XM_022239661.1"/>
</dbReference>
<dbReference type="Gene3D" id="3.30.200.20">
    <property type="entry name" value="Phosphorylase Kinase, domain 1"/>
    <property type="match status" value="1"/>
</dbReference>
<gene>
    <name evidence="4" type="primary">LOC110981776</name>
</gene>
<feature type="compositionally biased region" description="Basic and acidic residues" evidence="1">
    <location>
        <begin position="311"/>
        <end position="325"/>
    </location>
</feature>
<dbReference type="Pfam" id="PF00069">
    <property type="entry name" value="Pkinase"/>
    <property type="match status" value="1"/>
</dbReference>
<evidence type="ECO:0000313" key="4">
    <source>
        <dbReference type="RefSeq" id="XP_022095353.1"/>
    </source>
</evidence>
<feature type="domain" description="Protein kinase" evidence="2">
    <location>
        <begin position="39"/>
        <end position="303"/>
    </location>
</feature>
<dbReference type="PROSITE" id="PS50011">
    <property type="entry name" value="PROTEIN_KINASE_DOM"/>
    <property type="match status" value="1"/>
</dbReference>
<evidence type="ECO:0000259" key="2">
    <source>
        <dbReference type="PROSITE" id="PS50011"/>
    </source>
</evidence>
<dbReference type="InterPro" id="IPR011009">
    <property type="entry name" value="Kinase-like_dom_sf"/>
</dbReference>
<dbReference type="PANTHER" id="PTHR24359">
    <property type="entry name" value="SERINE/THREONINE-PROTEIN KINASE SBK1"/>
    <property type="match status" value="1"/>
</dbReference>
<evidence type="ECO:0000313" key="3">
    <source>
        <dbReference type="Proteomes" id="UP000694845"/>
    </source>
</evidence>
<evidence type="ECO:0000256" key="1">
    <source>
        <dbReference type="SAM" id="MobiDB-lite"/>
    </source>
</evidence>
<accession>A0A8B7YQ01</accession>
<keyword evidence="3" id="KW-1185">Reference proteome</keyword>
<dbReference type="CTD" id="388228"/>
<dbReference type="Proteomes" id="UP000694845">
    <property type="component" value="Unplaced"/>
</dbReference>
<dbReference type="GeneID" id="110981776"/>
<name>A0A8B7YQ01_ACAPL</name>
<dbReference type="PANTHER" id="PTHR24359:SF1">
    <property type="entry name" value="INHIBITOR OF NUCLEAR FACTOR KAPPA-B KINASE EPSILON SUBUNIT HOMOLOG 1-RELATED"/>
    <property type="match status" value="1"/>
</dbReference>
<proteinExistence type="predicted"/>
<dbReference type="SUPFAM" id="SSF56112">
    <property type="entry name" value="Protein kinase-like (PK-like)"/>
    <property type="match status" value="1"/>
</dbReference>
<dbReference type="KEGG" id="aplc:110981776"/>
<feature type="region of interest" description="Disordered" evidence="1">
    <location>
        <begin position="1"/>
        <end position="32"/>
    </location>
</feature>
<organism evidence="3 4">
    <name type="scientific">Acanthaster planci</name>
    <name type="common">Crown-of-thorns starfish</name>
    <dbReference type="NCBI Taxonomy" id="133434"/>
    <lineage>
        <taxon>Eukaryota</taxon>
        <taxon>Metazoa</taxon>
        <taxon>Echinodermata</taxon>
        <taxon>Eleutherozoa</taxon>
        <taxon>Asterozoa</taxon>
        <taxon>Asteroidea</taxon>
        <taxon>Valvatacea</taxon>
        <taxon>Valvatida</taxon>
        <taxon>Acanthasteridae</taxon>
        <taxon>Acanthaster</taxon>
    </lineage>
</organism>
<sequence>MDPTHANTMKQEEQSLPRQARDTPEASPAEDALSCPGNFIAIRLLSRGTFSKVELVVEKTTGKRVVLKYHNKLRIRMAEYLREFQTSCRLIHPAILVTYDQPIETDKAFIIVQEYAAQGDLLEAITPQQGLDEERAKSCLSQTASALTFMHKRLLVHGNVKPENILVFDTNMTIVKLSNFRDTQRRGDTMTKRAPTSPYTAPEISSTVVNEGYTTDYSQDIWAFGVVAFCVLTGVFPWGTATTEDTSFRNFTQWQKRRANLAPLEWRKLSSKIQKFLKKILDPIAERRCPVDEINKYLREQWLKAQPDQANPKEGDGSGDESPRAGDVTAMKELRLMLESHGVVTCSDSSLKRQRIDEWVQAACQQPADASKTQSASAW</sequence>
<dbReference type="OrthoDB" id="6513151at2759"/>